<feature type="compositionally biased region" description="Polar residues" evidence="1">
    <location>
        <begin position="571"/>
        <end position="588"/>
    </location>
</feature>
<dbReference type="Pfam" id="PF06022">
    <property type="entry name" value="Cir_Bir_Yir"/>
    <property type="match status" value="1"/>
</dbReference>
<evidence type="ECO:0000256" key="2">
    <source>
        <dbReference type="SAM" id="Phobius"/>
    </source>
</evidence>
<dbReference type="VEuPathDB" id="PlasmoDB:PVPCR_0702460"/>
<keyword evidence="2" id="KW-0812">Transmembrane</keyword>
<dbReference type="EMBL" id="LR865424">
    <property type="protein sequence ID" value="CAD2096855.1"/>
    <property type="molecule type" value="Genomic_DNA"/>
</dbReference>
<gene>
    <name evidence="3" type="ORF">PVSEL_0300180</name>
</gene>
<feature type="compositionally biased region" description="Polar residues" evidence="1">
    <location>
        <begin position="435"/>
        <end position="444"/>
    </location>
</feature>
<dbReference type="VEuPathDB" id="PlasmoDB:PVSEL_0300180"/>
<name>A0A6V7SDA9_PLAVN</name>
<dbReference type="InterPro" id="IPR006477">
    <property type="entry name" value="Yir_bir_cir"/>
</dbReference>
<feature type="compositionally biased region" description="Low complexity" evidence="1">
    <location>
        <begin position="617"/>
        <end position="629"/>
    </location>
</feature>
<dbReference type="Proteomes" id="UP000515697">
    <property type="component" value="Chromosome PVSEL_03"/>
</dbReference>
<evidence type="ECO:0000313" key="3">
    <source>
        <dbReference type="EMBL" id="CAD2096855.1"/>
    </source>
</evidence>
<dbReference type="VEuPathDB" id="PlasmoDB:PVBDA_0300060"/>
<accession>A0A6V7SDA9</accession>
<dbReference type="AlphaFoldDB" id="A0A6V7SDA9"/>
<evidence type="ECO:0000313" key="4">
    <source>
        <dbReference type="Proteomes" id="UP000515697"/>
    </source>
</evidence>
<feature type="compositionally biased region" description="Low complexity" evidence="1">
    <location>
        <begin position="293"/>
        <end position="310"/>
    </location>
</feature>
<sequence>MSMEVCKIFIKADILFEDGKLNLKKINKIKGPYIRSCPYDGASKKNICKTDLEGILALWSHLFTELLKIPQRIQQRENANNQYVEYAMLWLGYRLFQTESYGSSTLSDFYNNYLMKSDVFNNYNHLIMKKRHLKDANLYYMSRYYQLFQQISYITMKYSKDNPNTQGIKNDSANFYNKYISLYNDINECDSYFNLLNTLKTQYENLKKSIININRNRRHIKSAVTSNFKDLPSPKRSKKTTTVGFNCEECEKINSNAEKKKPKPAPKAQEPLNPKPAEPPPSEPIPPLPPQPQQAKPVPESPQLPSKPTTVTPPPVLSKEPANSTQQTQLQSQSQSSLQNDHELKKTQTDESSHKNGLEGSKSGQMSLDSGKGITDNGGGEKGGTSTNKEDSKGTNNGPIGTQDDKGKSSGGSGDQLNTGSQPTGQDDKQENKDGTSLSQTSGPESPGGKLKDGAQKKTDNVDRSTPGIQQPNPQEDSNQKGDPSQQGDPDTSEGSFGFASSFLSLLSNGTKFFNRASDFIDQNQQRINDAKDKISGAYKDAMDNLKSAYDTYSDYLNRMINNINNQLNQDGTPKSGSSGDNLPQSSDQSKKTGDPLPSQPPAPSIDSPPIIPPDPSQQIQSPPQLQSITPHPPQTDTSTQKTTAQINVQLLKSPSSNPILRTPWNIIPTTWNGSGDCKPKINLMNATLVCCTSEQCSLTGVSVTLILIPIILLIVYKYLSFGWRKEMKRKKNMKKVINSIGGKRPVQIIINTSSQKKKIKKSINPVYGKKSPLLNIYKLMQADPVPFINLFFLLIFFVYKRKHNSLEL</sequence>
<feature type="transmembrane region" description="Helical" evidence="2">
    <location>
        <begin position="780"/>
        <end position="800"/>
    </location>
</feature>
<keyword evidence="2" id="KW-1133">Transmembrane helix</keyword>
<protein>
    <submittedName>
        <fullName evidence="3">PIR protein CIR protein</fullName>
    </submittedName>
</protein>
<keyword evidence="2" id="KW-0472">Membrane</keyword>
<organism evidence="3 4">
    <name type="scientific">Plasmodium vinckei</name>
    <dbReference type="NCBI Taxonomy" id="5860"/>
    <lineage>
        <taxon>Eukaryota</taxon>
        <taxon>Sar</taxon>
        <taxon>Alveolata</taxon>
        <taxon>Apicomplexa</taxon>
        <taxon>Aconoidasida</taxon>
        <taxon>Haemosporida</taxon>
        <taxon>Plasmodiidae</taxon>
        <taxon>Plasmodium</taxon>
        <taxon>Plasmodium (Vinckeia)</taxon>
    </lineage>
</organism>
<feature type="compositionally biased region" description="Polar residues" evidence="1">
    <location>
        <begin position="467"/>
        <end position="490"/>
    </location>
</feature>
<evidence type="ECO:0000256" key="1">
    <source>
        <dbReference type="SAM" id="MobiDB-lite"/>
    </source>
</evidence>
<feature type="compositionally biased region" description="Pro residues" evidence="1">
    <location>
        <begin position="273"/>
        <end position="292"/>
    </location>
</feature>
<dbReference type="VEuPathDB" id="PlasmoDB:PVVCY_1306990"/>
<reference evidence="3 4" key="1">
    <citation type="submission" date="2020-08" db="EMBL/GenBank/DDBJ databases">
        <authorList>
            <person name="Ramaprasad A."/>
        </authorList>
    </citation>
    <scope>NUCLEOTIDE SEQUENCE [LARGE SCALE GENOMIC DNA]</scope>
</reference>
<feature type="region of interest" description="Disordered" evidence="1">
    <location>
        <begin position="256"/>
        <end position="498"/>
    </location>
</feature>
<dbReference type="VEuPathDB" id="PlasmoDB:PVVCY_1100150"/>
<feature type="compositionally biased region" description="Basic and acidic residues" evidence="1">
    <location>
        <begin position="340"/>
        <end position="357"/>
    </location>
</feature>
<feature type="compositionally biased region" description="Polar residues" evidence="1">
    <location>
        <begin position="416"/>
        <end position="425"/>
    </location>
</feature>
<feature type="region of interest" description="Disordered" evidence="1">
    <location>
        <begin position="566"/>
        <end position="643"/>
    </location>
</feature>
<proteinExistence type="predicted"/>
<feature type="compositionally biased region" description="Low complexity" evidence="1">
    <location>
        <begin position="324"/>
        <end position="339"/>
    </location>
</feature>
<dbReference type="VEuPathDB" id="PlasmoDB:PVLDE_0800040"/>
<feature type="transmembrane region" description="Helical" evidence="2">
    <location>
        <begin position="699"/>
        <end position="720"/>
    </location>
</feature>
<feature type="compositionally biased region" description="Basic and acidic residues" evidence="1">
    <location>
        <begin position="450"/>
        <end position="463"/>
    </location>
</feature>